<dbReference type="OrthoDB" id="761538at2759"/>
<feature type="region of interest" description="Disordered" evidence="1">
    <location>
        <begin position="178"/>
        <end position="281"/>
    </location>
</feature>
<reference evidence="2" key="1">
    <citation type="journal article" date="2016" name="Nat. Genet.">
        <title>A high-quality carrot genome assembly provides new insights into carotenoid accumulation and asterid genome evolution.</title>
        <authorList>
            <person name="Iorizzo M."/>
            <person name="Ellison S."/>
            <person name="Senalik D."/>
            <person name="Zeng P."/>
            <person name="Satapoomin P."/>
            <person name="Huang J."/>
            <person name="Bowman M."/>
            <person name="Iovene M."/>
            <person name="Sanseverino W."/>
            <person name="Cavagnaro P."/>
            <person name="Yildiz M."/>
            <person name="Macko-Podgorni A."/>
            <person name="Moranska E."/>
            <person name="Grzebelus E."/>
            <person name="Grzebelus D."/>
            <person name="Ashrafi H."/>
            <person name="Zheng Z."/>
            <person name="Cheng S."/>
            <person name="Spooner D."/>
            <person name="Van Deynze A."/>
            <person name="Simon P."/>
        </authorList>
    </citation>
    <scope>NUCLEOTIDE SEQUENCE [LARGE SCALE GENOMIC DNA]</scope>
    <source>
        <tissue evidence="2">Leaf</tissue>
    </source>
</reference>
<dbReference type="FunFam" id="1.10.8.60:FF:000030">
    <property type="entry name" value="replication factor C subunit 3"/>
    <property type="match status" value="1"/>
</dbReference>
<feature type="compositionally biased region" description="Polar residues" evidence="1">
    <location>
        <begin position="47"/>
        <end position="60"/>
    </location>
</feature>
<evidence type="ECO:0008006" key="3">
    <source>
        <dbReference type="Google" id="ProtNLM"/>
    </source>
</evidence>
<organism evidence="2">
    <name type="scientific">Daucus carota subsp. sativus</name>
    <name type="common">Carrot</name>
    <dbReference type="NCBI Taxonomy" id="79200"/>
    <lineage>
        <taxon>Eukaryota</taxon>
        <taxon>Viridiplantae</taxon>
        <taxon>Streptophyta</taxon>
        <taxon>Embryophyta</taxon>
        <taxon>Tracheophyta</taxon>
        <taxon>Spermatophyta</taxon>
        <taxon>Magnoliopsida</taxon>
        <taxon>eudicotyledons</taxon>
        <taxon>Gunneridae</taxon>
        <taxon>Pentapetalae</taxon>
        <taxon>asterids</taxon>
        <taxon>campanulids</taxon>
        <taxon>Apiales</taxon>
        <taxon>Apiaceae</taxon>
        <taxon>Apioideae</taxon>
        <taxon>Scandiceae</taxon>
        <taxon>Daucinae</taxon>
        <taxon>Daucus</taxon>
        <taxon>Daucus sect. Daucus</taxon>
    </lineage>
</organism>
<protein>
    <recommendedName>
        <fullName evidence="3">Replication factor C C-terminal domain-containing protein</fullName>
    </recommendedName>
</protein>
<feature type="region of interest" description="Disordered" evidence="1">
    <location>
        <begin position="336"/>
        <end position="409"/>
    </location>
</feature>
<dbReference type="GO" id="GO:0003677">
    <property type="term" value="F:DNA binding"/>
    <property type="evidence" value="ECO:0007669"/>
    <property type="project" value="InterPro"/>
</dbReference>
<feature type="region of interest" description="Disordered" evidence="1">
    <location>
        <begin position="1"/>
        <end position="124"/>
    </location>
</feature>
<dbReference type="Gene3D" id="1.10.8.60">
    <property type="match status" value="1"/>
</dbReference>
<dbReference type="STRING" id="79200.A0A164UH42"/>
<feature type="compositionally biased region" description="Acidic residues" evidence="1">
    <location>
        <begin position="22"/>
        <end position="33"/>
    </location>
</feature>
<dbReference type="EMBL" id="LNRQ01000007">
    <property type="protein sequence ID" value="KZM88878.1"/>
    <property type="molecule type" value="Genomic_DNA"/>
</dbReference>
<comment type="caution">
    <text evidence="2">The sequence shown here is derived from an EMBL/GenBank/DDBJ whole genome shotgun (WGS) entry which is preliminary data.</text>
</comment>
<accession>A0A164UH42</accession>
<dbReference type="OMA" id="TEAWFSC"/>
<dbReference type="KEGG" id="dcr:108195395"/>
<dbReference type="GO" id="GO:0003689">
    <property type="term" value="F:DNA clamp loader activity"/>
    <property type="evidence" value="ECO:0007669"/>
    <property type="project" value="TreeGrafter"/>
</dbReference>
<dbReference type="GO" id="GO:0005663">
    <property type="term" value="C:DNA replication factor C complex"/>
    <property type="evidence" value="ECO:0007669"/>
    <property type="project" value="TreeGrafter"/>
</dbReference>
<feature type="compositionally biased region" description="Low complexity" evidence="1">
    <location>
        <begin position="372"/>
        <end position="397"/>
    </location>
</feature>
<dbReference type="Gene3D" id="3.40.50.300">
    <property type="entry name" value="P-loop containing nucleotide triphosphate hydrolases"/>
    <property type="match status" value="1"/>
</dbReference>
<name>A0A164UH42_DAUCS</name>
<dbReference type="SUPFAM" id="SSF48019">
    <property type="entry name" value="post-AAA+ oligomerization domain-like"/>
    <property type="match status" value="1"/>
</dbReference>
<dbReference type="InterPro" id="IPR027417">
    <property type="entry name" value="P-loop_NTPase"/>
</dbReference>
<feature type="compositionally biased region" description="Polar residues" evidence="1">
    <location>
        <begin position="73"/>
        <end position="84"/>
    </location>
</feature>
<feature type="compositionally biased region" description="Polar residues" evidence="1">
    <location>
        <begin position="198"/>
        <end position="210"/>
    </location>
</feature>
<feature type="compositionally biased region" description="Polar residues" evidence="1">
    <location>
        <begin position="398"/>
        <end position="409"/>
    </location>
</feature>
<dbReference type="SUPFAM" id="SSF52540">
    <property type="entry name" value="P-loop containing nucleoside triphosphate hydrolases"/>
    <property type="match status" value="1"/>
</dbReference>
<dbReference type="Gramene" id="KZM88878">
    <property type="protein sequence ID" value="KZM88878"/>
    <property type="gene ID" value="DCAR_025953"/>
</dbReference>
<dbReference type="GO" id="GO:0006281">
    <property type="term" value="P:DNA repair"/>
    <property type="evidence" value="ECO:0007669"/>
    <property type="project" value="TreeGrafter"/>
</dbReference>
<feature type="compositionally biased region" description="Basic and acidic residues" evidence="1">
    <location>
        <begin position="212"/>
        <end position="225"/>
    </location>
</feature>
<gene>
    <name evidence="2" type="ORF">DCAR_025953</name>
</gene>
<dbReference type="Gene3D" id="1.20.272.10">
    <property type="match status" value="1"/>
</dbReference>
<dbReference type="AlphaFoldDB" id="A0A164UH42"/>
<evidence type="ECO:0000313" key="2">
    <source>
        <dbReference type="EMBL" id="KZM88878.1"/>
    </source>
</evidence>
<dbReference type="GO" id="GO:0006261">
    <property type="term" value="P:DNA-templated DNA replication"/>
    <property type="evidence" value="ECO:0007669"/>
    <property type="project" value="TreeGrafter"/>
</dbReference>
<feature type="compositionally biased region" description="Basic and acidic residues" evidence="1">
    <location>
        <begin position="238"/>
        <end position="254"/>
    </location>
</feature>
<proteinExistence type="predicted"/>
<dbReference type="Pfam" id="PF21960">
    <property type="entry name" value="RCF1-5-like_lid"/>
    <property type="match status" value="1"/>
</dbReference>
<dbReference type="PANTHER" id="PTHR11669">
    <property type="entry name" value="REPLICATION FACTOR C / DNA POLYMERASE III GAMMA-TAU SUBUNIT"/>
    <property type="match status" value="1"/>
</dbReference>
<sequence length="815" mass="91676">MENPKRLSRTNSKAARSGYEPSDTETEWQEETPGDDHDKVNGDEDFQVSNGADQARNFSSLRLGRLTAKFEQEVSSPAKSSKASQGLRRHSKSPYKQRDEGNALPLPPARRTISPMLSRPGSELRKNVSPFARTEVRNNVSPFARTEVRRTASPFAKTDIRKNVSPFAKTEIRNNSPFAKTEHRRHLSPFKLLRENQGFRTDSMGSLNRTQAHREANDHNGRGTDKGNYSHRSASAPRPREKDQHIKYNHAEQKKHGRTPSPLARNPSLKEKEASNKNTPSVGEINEILANVQISKGLVGNAPILDSTDSISPGDIFFSREYGAVTMQKVIFPKNGGFEDGLSPKHQRPAEKMHSPRQRNNTNGSSNLNFQRNSSSNGLTRTSSSSVTSSGVSRQSSNMSDTSERTNGTAMKFAVNRKKKQTDTWFPCISGSCRSKKPPQGKRAFDEASFIEKAFVVESLRQFWADKHQPASLNGFTCRKHEAQLLKKLVDQDICPHILLKGPPGSGKKALTMAYLREIYGDPASNITHERRYFQVQEARSMQVSVPVTSSAHHVELNVHKEPNAKYALMALIKQISSNHSVTPEISTVNFKADYTVMVLYDVDKAAENIQHLIKWIMDCYTDVCKLVLCCEDDFDILDSVKTRCKIIKVDAPVTHEIMEVLLQIALKEGFEISMSFAAKISTKAKQNLRRAIMALEACKAHNYPFAEDQPIPMGWEEVVVDLAAEILADPTPNRLLNVRGKLQRLLVDFVHPKLILQKLIEEFLKVVGAKLKRELYYWHGYYDKRLPIGTTAVLKLEEFVAKFMSIHRKSSSNN</sequence>
<dbReference type="InterPro" id="IPR008921">
    <property type="entry name" value="DNA_pol3_clamp-load_cplx_C"/>
</dbReference>
<dbReference type="Pfam" id="PF22534">
    <property type="entry name" value="RFC_C"/>
    <property type="match status" value="1"/>
</dbReference>
<dbReference type="PANTHER" id="PTHR11669:SF25">
    <property type="entry name" value="OS02G0704966 PROTEIN"/>
    <property type="match status" value="1"/>
</dbReference>
<dbReference type="InterPro" id="IPR050238">
    <property type="entry name" value="DNA_Rep/Repair_Clamp_Loader"/>
</dbReference>
<dbReference type="GO" id="GO:0005634">
    <property type="term" value="C:nucleus"/>
    <property type="evidence" value="ECO:0007669"/>
    <property type="project" value="TreeGrafter"/>
</dbReference>
<evidence type="ECO:0000256" key="1">
    <source>
        <dbReference type="SAM" id="MobiDB-lite"/>
    </source>
</evidence>
<feature type="compositionally biased region" description="Polar residues" evidence="1">
    <location>
        <begin position="358"/>
        <end position="371"/>
    </location>
</feature>